<gene>
    <name evidence="1" type="ORF">PMH09_08055</name>
</gene>
<proteinExistence type="predicted"/>
<comment type="caution">
    <text evidence="1">The sequence shown here is derived from an EMBL/GenBank/DDBJ whole genome shotgun (WGS) entry which is preliminary data.</text>
</comment>
<dbReference type="RefSeq" id="WP_283757801.1">
    <property type="nucleotide sequence ID" value="NZ_JAQOSQ010000006.1"/>
</dbReference>
<keyword evidence="2" id="KW-1185">Reference proteome</keyword>
<organism evidence="1 2">
    <name type="scientific">Roseofilum casamattae BLCC-M143</name>
    <dbReference type="NCBI Taxonomy" id="3022442"/>
    <lineage>
        <taxon>Bacteria</taxon>
        <taxon>Bacillati</taxon>
        <taxon>Cyanobacteriota</taxon>
        <taxon>Cyanophyceae</taxon>
        <taxon>Desertifilales</taxon>
        <taxon>Desertifilaceae</taxon>
        <taxon>Roseofilum</taxon>
        <taxon>Roseofilum casamattae</taxon>
    </lineage>
</organism>
<sequence>MIDYYKGWTIQLVLEDRHWQVNLINPEGNYSGIGCLVGMHSHPGCALIEAKEWIDRRNAWTLLRQTFRQFRDRGLICEQEWDNLSDSLTCWFVH</sequence>
<protein>
    <submittedName>
        <fullName evidence="1">Uncharacterized protein</fullName>
    </submittedName>
</protein>
<accession>A0ABT7BVC4</accession>
<reference evidence="1 2" key="1">
    <citation type="submission" date="2023-01" db="EMBL/GenBank/DDBJ databases">
        <title>Novel diversity within Roseofilum (Cyanobacteria; Desertifilaceae) from marine benthic mats with descriptions of four novel species.</title>
        <authorList>
            <person name="Wang Y."/>
            <person name="Berthold D.E."/>
            <person name="Hu J."/>
            <person name="Lefler F.W."/>
            <person name="Laughinghouse H.D. IV."/>
        </authorList>
    </citation>
    <scope>NUCLEOTIDE SEQUENCE [LARGE SCALE GENOMIC DNA]</scope>
    <source>
        <strain evidence="1 2">BLCC-M143</strain>
    </source>
</reference>
<dbReference type="Proteomes" id="UP001232992">
    <property type="component" value="Unassembled WGS sequence"/>
</dbReference>
<evidence type="ECO:0000313" key="2">
    <source>
        <dbReference type="Proteomes" id="UP001232992"/>
    </source>
</evidence>
<evidence type="ECO:0000313" key="1">
    <source>
        <dbReference type="EMBL" id="MDJ1183146.1"/>
    </source>
</evidence>
<name>A0ABT7BVC4_9CYAN</name>
<dbReference type="EMBL" id="JAQOSQ010000006">
    <property type="protein sequence ID" value="MDJ1183146.1"/>
    <property type="molecule type" value="Genomic_DNA"/>
</dbReference>